<dbReference type="SMART" id="SM00642">
    <property type="entry name" value="Aamy"/>
    <property type="match status" value="1"/>
</dbReference>
<dbReference type="GO" id="GO:0005975">
    <property type="term" value="P:carbohydrate metabolic process"/>
    <property type="evidence" value="ECO:0007669"/>
    <property type="project" value="InterPro"/>
</dbReference>
<evidence type="ECO:0000256" key="6">
    <source>
        <dbReference type="ARBA" id="ARBA00022729"/>
    </source>
</evidence>
<dbReference type="PIRSF" id="PIRSF001024">
    <property type="entry name" value="Alph-amyl_fung"/>
    <property type="match status" value="1"/>
</dbReference>
<keyword evidence="8" id="KW-0106">Calcium</keyword>
<evidence type="ECO:0000256" key="1">
    <source>
        <dbReference type="ARBA" id="ARBA00000548"/>
    </source>
</evidence>
<feature type="domain" description="Glycosyl hydrolase family 13 catalytic" evidence="12">
    <location>
        <begin position="29"/>
        <end position="393"/>
    </location>
</feature>
<evidence type="ECO:0000256" key="11">
    <source>
        <dbReference type="SAM" id="SignalP"/>
    </source>
</evidence>
<evidence type="ECO:0000256" key="7">
    <source>
        <dbReference type="ARBA" id="ARBA00022801"/>
    </source>
</evidence>
<keyword evidence="6 11" id="KW-0732">Signal</keyword>
<accession>A0A8S1KUQ3</accession>
<evidence type="ECO:0000256" key="10">
    <source>
        <dbReference type="ARBA" id="ARBA00023295"/>
    </source>
</evidence>
<keyword evidence="14" id="KW-1185">Reference proteome</keyword>
<keyword evidence="7" id="KW-0378">Hydrolase</keyword>
<dbReference type="GO" id="GO:0046872">
    <property type="term" value="F:metal ion binding"/>
    <property type="evidence" value="ECO:0007669"/>
    <property type="project" value="UniProtKB-KW"/>
</dbReference>
<evidence type="ECO:0000256" key="4">
    <source>
        <dbReference type="ARBA" id="ARBA00012595"/>
    </source>
</evidence>
<evidence type="ECO:0000256" key="3">
    <source>
        <dbReference type="ARBA" id="ARBA00008061"/>
    </source>
</evidence>
<comment type="similarity">
    <text evidence="3">Belongs to the glycosyl hydrolase 13 family.</text>
</comment>
<keyword evidence="9" id="KW-0119">Carbohydrate metabolism</keyword>
<dbReference type="InterPro" id="IPR013777">
    <property type="entry name" value="A-amylase-like"/>
</dbReference>
<keyword evidence="5" id="KW-0479">Metal-binding</keyword>
<evidence type="ECO:0000313" key="13">
    <source>
        <dbReference type="EMBL" id="CAD8058968.1"/>
    </source>
</evidence>
<keyword evidence="10" id="KW-0326">Glycosidase</keyword>
<evidence type="ECO:0000256" key="2">
    <source>
        <dbReference type="ARBA" id="ARBA00001913"/>
    </source>
</evidence>
<evidence type="ECO:0000256" key="8">
    <source>
        <dbReference type="ARBA" id="ARBA00022837"/>
    </source>
</evidence>
<evidence type="ECO:0000313" key="14">
    <source>
        <dbReference type="Proteomes" id="UP000688137"/>
    </source>
</evidence>
<feature type="chain" id="PRO_5035842221" description="alpha-amylase" evidence="11">
    <location>
        <begin position="17"/>
        <end position="480"/>
    </location>
</feature>
<comment type="catalytic activity">
    <reaction evidence="1">
        <text>Endohydrolysis of (1-&gt;4)-alpha-D-glucosidic linkages in polysaccharides containing three or more (1-&gt;4)-alpha-linked D-glucose units.</text>
        <dbReference type="EC" id="3.2.1.1"/>
    </reaction>
</comment>
<dbReference type="EC" id="3.2.1.1" evidence="4"/>
<sequence>MRLLLSLFVIVALIHCKTKEEWKSRSVYQLLTDRFATSQGKSTSCNLGNYCGGDYKGMIQQLDYIQNLGFDAIWITPVVDNYDGGYHGYWARNMYDVNHNFGSADDLKALVNACHSRDIWVMVDVVANHMGNTNTVYNQNNPFNQSSHYHDWCDITDKDFNSHNLYNIERCRLAGLADLNQDNQFVTEQLIQWIKWLVQEFKFDGIRIDTLMMVKTDFWYKFSKAAGVYTVGEVFDGDMNFLKQFVGPVDALLNYPLFYTARDVFLHWRDMNTFENYYNSLMNSWGKQNIQYAGNFNDNHDNARFLNDQVQGYIPDEVFLSDKPHLTFSALKKLQFKAITAFCLTSVGIPMIYYGSEQLYAGGNDPKNREVLWGNLDQQSEMYKYIQAINHARKATNAGNQEQIQRYSDSEIYAFTRGTLFAAFSSKYDKQVIKTITYHPYAEGTTLCNIFYPTTDCIKITNGKFTLYLNYGEVKIFIPK</sequence>
<organism evidence="13 14">
    <name type="scientific">Paramecium primaurelia</name>
    <dbReference type="NCBI Taxonomy" id="5886"/>
    <lineage>
        <taxon>Eukaryota</taxon>
        <taxon>Sar</taxon>
        <taxon>Alveolata</taxon>
        <taxon>Ciliophora</taxon>
        <taxon>Intramacronucleata</taxon>
        <taxon>Oligohymenophorea</taxon>
        <taxon>Peniculida</taxon>
        <taxon>Parameciidae</taxon>
        <taxon>Paramecium</taxon>
    </lineage>
</organism>
<evidence type="ECO:0000256" key="5">
    <source>
        <dbReference type="ARBA" id="ARBA00022723"/>
    </source>
</evidence>
<dbReference type="Proteomes" id="UP000688137">
    <property type="component" value="Unassembled WGS sequence"/>
</dbReference>
<gene>
    <name evidence="13" type="ORF">PPRIM_AZ9-3.1.T0280148</name>
</gene>
<dbReference type="AlphaFoldDB" id="A0A8S1KUQ3"/>
<feature type="signal peptide" evidence="11">
    <location>
        <begin position="1"/>
        <end position="16"/>
    </location>
</feature>
<comment type="cofactor">
    <cofactor evidence="2">
        <name>Ca(2+)</name>
        <dbReference type="ChEBI" id="CHEBI:29108"/>
    </cofactor>
</comment>
<dbReference type="EMBL" id="CAJJDM010000027">
    <property type="protein sequence ID" value="CAD8058968.1"/>
    <property type="molecule type" value="Genomic_DNA"/>
</dbReference>
<dbReference type="Pfam" id="PF00128">
    <property type="entry name" value="Alpha-amylase"/>
    <property type="match status" value="1"/>
</dbReference>
<protein>
    <recommendedName>
        <fullName evidence="4">alpha-amylase</fullName>
        <ecNumber evidence="4">3.2.1.1</ecNumber>
    </recommendedName>
</protein>
<name>A0A8S1KUQ3_PARPR</name>
<dbReference type="OMA" id="NAQLCQT"/>
<dbReference type="CDD" id="cd11319">
    <property type="entry name" value="AmyAc_euk_AmyA"/>
    <property type="match status" value="1"/>
</dbReference>
<comment type="caution">
    <text evidence="13">The sequence shown here is derived from an EMBL/GenBank/DDBJ whole genome shotgun (WGS) entry which is preliminary data.</text>
</comment>
<dbReference type="InterPro" id="IPR006047">
    <property type="entry name" value="GH13_cat_dom"/>
</dbReference>
<proteinExistence type="inferred from homology"/>
<dbReference type="PANTHER" id="PTHR10357:SF215">
    <property type="entry name" value="ALPHA-AMYLASE 1"/>
    <property type="match status" value="1"/>
</dbReference>
<reference evidence="13" key="1">
    <citation type="submission" date="2021-01" db="EMBL/GenBank/DDBJ databases">
        <authorList>
            <consortium name="Genoscope - CEA"/>
            <person name="William W."/>
        </authorList>
    </citation>
    <scope>NUCLEOTIDE SEQUENCE</scope>
</reference>
<evidence type="ECO:0000256" key="9">
    <source>
        <dbReference type="ARBA" id="ARBA00023277"/>
    </source>
</evidence>
<dbReference type="PANTHER" id="PTHR10357">
    <property type="entry name" value="ALPHA-AMYLASE FAMILY MEMBER"/>
    <property type="match status" value="1"/>
</dbReference>
<evidence type="ECO:0000259" key="12">
    <source>
        <dbReference type="SMART" id="SM00642"/>
    </source>
</evidence>